<dbReference type="Proteomes" id="UP000193498">
    <property type="component" value="Unassembled WGS sequence"/>
</dbReference>
<proteinExistence type="predicted"/>
<sequence length="82" mass="9597">MDMESQALSKLRERTLLFWLSVRKSQPETEFHLFEKNTANGQLQGTDAEERYFHVKSLHTPVGVYPNVLIRSTDVEYLEINL</sequence>
<protein>
    <submittedName>
        <fullName evidence="1">Uncharacterized protein</fullName>
    </submittedName>
</protein>
<gene>
    <name evidence="1" type="ORF">K493DRAFT_404393</name>
</gene>
<dbReference type="PANTHER" id="PTHR14679:SF1">
    <property type="entry name" value="GEM-ASSOCIATED PROTEIN 7"/>
    <property type="match status" value="1"/>
</dbReference>
<dbReference type="Pfam" id="PF11095">
    <property type="entry name" value="Gemin7"/>
    <property type="match status" value="1"/>
</dbReference>
<dbReference type="AlphaFoldDB" id="A0A1Y1Z6D7"/>
<accession>A0A1Y1Z6D7</accession>
<name>A0A1Y1Z6D7_9FUNG</name>
<dbReference type="InParanoid" id="A0A1Y1Z6D7"/>
<evidence type="ECO:0000313" key="2">
    <source>
        <dbReference type="Proteomes" id="UP000193498"/>
    </source>
</evidence>
<keyword evidence="2" id="KW-1185">Reference proteome</keyword>
<evidence type="ECO:0000313" key="1">
    <source>
        <dbReference type="EMBL" id="ORY05365.1"/>
    </source>
</evidence>
<dbReference type="OrthoDB" id="70763at2759"/>
<reference evidence="1 2" key="1">
    <citation type="submission" date="2016-07" db="EMBL/GenBank/DDBJ databases">
        <title>Pervasive Adenine N6-methylation of Active Genes in Fungi.</title>
        <authorList>
            <consortium name="DOE Joint Genome Institute"/>
            <person name="Mondo S.J."/>
            <person name="Dannebaum R.O."/>
            <person name="Kuo R.C."/>
            <person name="Labutti K."/>
            <person name="Haridas S."/>
            <person name="Kuo A."/>
            <person name="Salamov A."/>
            <person name="Ahrendt S.R."/>
            <person name="Lipzen A."/>
            <person name="Sullivan W."/>
            <person name="Andreopoulos W.B."/>
            <person name="Clum A."/>
            <person name="Lindquist E."/>
            <person name="Daum C."/>
            <person name="Ramamoorthy G.K."/>
            <person name="Gryganskyi A."/>
            <person name="Culley D."/>
            <person name="Magnuson J.K."/>
            <person name="James T.Y."/>
            <person name="O'Malley M.A."/>
            <person name="Stajich J.E."/>
            <person name="Spatafora J.W."/>
            <person name="Visel A."/>
            <person name="Grigoriev I.V."/>
        </authorList>
    </citation>
    <scope>NUCLEOTIDE SEQUENCE [LARGE SCALE GENOMIC DNA]</scope>
    <source>
        <strain evidence="1 2">CBS 931.73</strain>
    </source>
</reference>
<comment type="caution">
    <text evidence="1">The sequence shown here is derived from an EMBL/GenBank/DDBJ whole genome shotgun (WGS) entry which is preliminary data.</text>
</comment>
<dbReference type="EMBL" id="MCFE01000026">
    <property type="protein sequence ID" value="ORY05365.1"/>
    <property type="molecule type" value="Genomic_DNA"/>
</dbReference>
<dbReference type="PANTHER" id="PTHR14679">
    <property type="entry name" value="GEM-ASSOCIATED PROTEIN 7"/>
    <property type="match status" value="1"/>
</dbReference>
<dbReference type="GO" id="GO:0000387">
    <property type="term" value="P:spliceosomal snRNP assembly"/>
    <property type="evidence" value="ECO:0007669"/>
    <property type="project" value="TreeGrafter"/>
</dbReference>
<dbReference type="Gene3D" id="2.30.30.100">
    <property type="match status" value="1"/>
</dbReference>
<dbReference type="GO" id="GO:0034719">
    <property type="term" value="C:SMN-Sm protein complex"/>
    <property type="evidence" value="ECO:0007669"/>
    <property type="project" value="InterPro"/>
</dbReference>
<dbReference type="InterPro" id="IPR020338">
    <property type="entry name" value="SMN_gemin7"/>
</dbReference>
<organism evidence="1 2">
    <name type="scientific">Basidiobolus meristosporus CBS 931.73</name>
    <dbReference type="NCBI Taxonomy" id="1314790"/>
    <lineage>
        <taxon>Eukaryota</taxon>
        <taxon>Fungi</taxon>
        <taxon>Fungi incertae sedis</taxon>
        <taxon>Zoopagomycota</taxon>
        <taxon>Entomophthoromycotina</taxon>
        <taxon>Basidiobolomycetes</taxon>
        <taxon>Basidiobolales</taxon>
        <taxon>Basidiobolaceae</taxon>
        <taxon>Basidiobolus</taxon>
    </lineage>
</organism>